<feature type="chain" id="PRO_5012912713" description="YdgH/BhsA/McbA-like domain-containing protein" evidence="2">
    <location>
        <begin position="23"/>
        <end position="88"/>
    </location>
</feature>
<dbReference type="RefSeq" id="WP_081140733.1">
    <property type="nucleotide sequence ID" value="NZ_MWUE01000025.1"/>
</dbReference>
<dbReference type="Gene3D" id="3.30.1660.10">
    <property type="entry name" value="Flavin-binding protein dodecin"/>
    <property type="match status" value="1"/>
</dbReference>
<evidence type="ECO:0000313" key="4">
    <source>
        <dbReference type="EMBL" id="OQP31805.1"/>
    </source>
</evidence>
<dbReference type="OrthoDB" id="6540189at2"/>
<dbReference type="AlphaFoldDB" id="A0A1V9DDF0"/>
<keyword evidence="1 2" id="KW-0732">Signal</keyword>
<dbReference type="Pfam" id="PF07338">
    <property type="entry name" value="YdgH_BhsA-like"/>
    <property type="match status" value="1"/>
</dbReference>
<name>A0A1V9DDF0_9GAMM</name>
<evidence type="ECO:0000259" key="3">
    <source>
        <dbReference type="Pfam" id="PF07338"/>
    </source>
</evidence>
<gene>
    <name evidence="4" type="ORF">B2J69_16490</name>
</gene>
<dbReference type="InterPro" id="IPR051096">
    <property type="entry name" value="BhsA/McbA_stress_biofilm_assoc"/>
</dbReference>
<dbReference type="InterPro" id="IPR036275">
    <property type="entry name" value="YdgH-like_sf"/>
</dbReference>
<sequence length="88" mass="9416">MKTKSLIAIAALTSALSFGASAASLVSNQQAETLQPLNQTISISGHDGDQTNIRQALSQKADAQGASHYRIIENNQDDTFHVTAELYK</sequence>
<evidence type="ECO:0000256" key="2">
    <source>
        <dbReference type="SAM" id="SignalP"/>
    </source>
</evidence>
<evidence type="ECO:0000313" key="5">
    <source>
        <dbReference type="Proteomes" id="UP000192769"/>
    </source>
</evidence>
<accession>A0A1V9DDF0</accession>
<feature type="domain" description="YdgH/BhsA/McbA-like" evidence="3">
    <location>
        <begin position="40"/>
        <end position="88"/>
    </location>
</feature>
<dbReference type="EMBL" id="MWUE01000025">
    <property type="protein sequence ID" value="OQP31805.1"/>
    <property type="molecule type" value="Genomic_DNA"/>
</dbReference>
<dbReference type="PANTHER" id="PTHR34156">
    <property type="entry name" value="OUTER MEMBRANE PROTEIN-RELATED-RELATED"/>
    <property type="match status" value="1"/>
</dbReference>
<dbReference type="Proteomes" id="UP000192769">
    <property type="component" value="Unassembled WGS sequence"/>
</dbReference>
<dbReference type="InterPro" id="IPR010854">
    <property type="entry name" value="YdgH/BhsA/McbA-like_dom"/>
</dbReference>
<evidence type="ECO:0000256" key="1">
    <source>
        <dbReference type="ARBA" id="ARBA00022729"/>
    </source>
</evidence>
<protein>
    <recommendedName>
        <fullName evidence="3">YdgH/BhsA/McbA-like domain-containing protein</fullName>
    </recommendedName>
</protein>
<keyword evidence="5" id="KW-1185">Reference proteome</keyword>
<reference evidence="4 5" key="1">
    <citation type="submission" date="2017-02" db="EMBL/GenBank/DDBJ databases">
        <title>Whole genome shotgun sequence of Pantoea agglomerans strain AS1 isolated from a cycad, Zamia floridana in Central Florida, USA.</title>
        <authorList>
            <person name="Lata P."/>
            <person name="Govindarajan S."/>
            <person name="Qi F."/>
            <person name="Li J.-L."/>
            <person name="Maurya S.K."/>
            <person name="Sahoo M.K."/>
        </authorList>
    </citation>
    <scope>NUCLEOTIDE SEQUENCE [LARGE SCALE GENOMIC DNA]</scope>
    <source>
        <strain evidence="4 5">AS1</strain>
    </source>
</reference>
<proteinExistence type="predicted"/>
<dbReference type="InterPro" id="IPR025543">
    <property type="entry name" value="Dodecin-like"/>
</dbReference>
<organism evidence="4 5">
    <name type="scientific">Pantoea latae</name>
    <dbReference type="NCBI Taxonomy" id="1964541"/>
    <lineage>
        <taxon>Bacteria</taxon>
        <taxon>Pseudomonadati</taxon>
        <taxon>Pseudomonadota</taxon>
        <taxon>Gammaproteobacteria</taxon>
        <taxon>Enterobacterales</taxon>
        <taxon>Erwiniaceae</taxon>
        <taxon>Pantoea</taxon>
    </lineage>
</organism>
<comment type="caution">
    <text evidence="4">The sequence shown here is derived from an EMBL/GenBank/DDBJ whole genome shotgun (WGS) entry which is preliminary data.</text>
</comment>
<dbReference type="SUPFAM" id="SSF159871">
    <property type="entry name" value="YdgH-like"/>
    <property type="match status" value="1"/>
</dbReference>
<feature type="signal peptide" evidence="2">
    <location>
        <begin position="1"/>
        <end position="22"/>
    </location>
</feature>